<sequence>MAPLPGEDVNPNDDKSIRVALRPQRRNVMRVSYEIFSLSSHKIEEAMKKRDVPPERISRIDEMKREKYELIDEQIRLKNMERELKLMLAELTKRNERYRSESPTDARVVGTCTTEALGICPAGEFFTPAKPIAHTTVIQSAHRRVVGRTFLSKTFQ</sequence>
<dbReference type="AlphaFoldDB" id="A0A183F965"/>
<protein>
    <submittedName>
        <fullName evidence="4">Transposase</fullName>
    </submittedName>
</protein>
<proteinExistence type="predicted"/>
<accession>A0A183F965</accession>
<reference evidence="4" key="2">
    <citation type="submission" date="2019-09" db="UniProtKB">
        <authorList>
            <consortium name="WormBaseParasite"/>
        </authorList>
    </citation>
    <scope>IDENTIFICATION</scope>
</reference>
<evidence type="ECO:0000313" key="3">
    <source>
        <dbReference type="Proteomes" id="UP000050761"/>
    </source>
</evidence>
<reference evidence="2 3" key="1">
    <citation type="submission" date="2018-11" db="EMBL/GenBank/DDBJ databases">
        <authorList>
            <consortium name="Pathogen Informatics"/>
        </authorList>
    </citation>
    <scope>NUCLEOTIDE SEQUENCE [LARGE SCALE GENOMIC DNA]</scope>
</reference>
<gene>
    <name evidence="2" type="ORF">HPBE_LOCUS2708</name>
</gene>
<dbReference type="Proteomes" id="UP000050761">
    <property type="component" value="Unassembled WGS sequence"/>
</dbReference>
<keyword evidence="3" id="KW-1185">Reference proteome</keyword>
<accession>A0A3P7U0C9</accession>
<feature type="coiled-coil region" evidence="1">
    <location>
        <begin position="63"/>
        <end position="101"/>
    </location>
</feature>
<dbReference type="EMBL" id="UZAH01004622">
    <property type="protein sequence ID" value="VDO27611.1"/>
    <property type="molecule type" value="Genomic_DNA"/>
</dbReference>
<evidence type="ECO:0000313" key="2">
    <source>
        <dbReference type="EMBL" id="VDO27611.1"/>
    </source>
</evidence>
<organism evidence="3 4">
    <name type="scientific">Heligmosomoides polygyrus</name>
    <name type="common">Parasitic roundworm</name>
    <dbReference type="NCBI Taxonomy" id="6339"/>
    <lineage>
        <taxon>Eukaryota</taxon>
        <taxon>Metazoa</taxon>
        <taxon>Ecdysozoa</taxon>
        <taxon>Nematoda</taxon>
        <taxon>Chromadorea</taxon>
        <taxon>Rhabditida</taxon>
        <taxon>Rhabditina</taxon>
        <taxon>Rhabditomorpha</taxon>
        <taxon>Strongyloidea</taxon>
        <taxon>Heligmosomidae</taxon>
        <taxon>Heligmosomoides</taxon>
    </lineage>
</organism>
<name>A0A183F965_HELPZ</name>
<dbReference type="WBParaSite" id="HPBE_0000270701-mRNA-1">
    <property type="protein sequence ID" value="HPBE_0000270701-mRNA-1"/>
    <property type="gene ID" value="HPBE_0000270701"/>
</dbReference>
<evidence type="ECO:0000256" key="1">
    <source>
        <dbReference type="SAM" id="Coils"/>
    </source>
</evidence>
<keyword evidence="1" id="KW-0175">Coiled coil</keyword>
<evidence type="ECO:0000313" key="4">
    <source>
        <dbReference type="WBParaSite" id="HPBE_0000270701-mRNA-1"/>
    </source>
</evidence>